<keyword evidence="2" id="KW-1185">Reference proteome</keyword>
<proteinExistence type="predicted"/>
<organism evidence="1 2">
    <name type="scientific">Oerskovia jenensis</name>
    <dbReference type="NCBI Taxonomy" id="162169"/>
    <lineage>
        <taxon>Bacteria</taxon>
        <taxon>Bacillati</taxon>
        <taxon>Actinomycetota</taxon>
        <taxon>Actinomycetes</taxon>
        <taxon>Micrococcales</taxon>
        <taxon>Cellulomonadaceae</taxon>
        <taxon>Oerskovia</taxon>
    </lineage>
</organism>
<accession>A0ABS2LI62</accession>
<gene>
    <name evidence="1" type="ORF">JOD49_003036</name>
</gene>
<sequence>MGISVEVLPDSGAPQVGVTVTGLAPSGDSVVSVQVSWDSGRTWHGVRGAERVVVTGGDFFRDHVPPLNVQATYRLVVHSGALTPSPLEATITVLSTWVWIQDPLNPRGAVQVECVRTGAGLMLMTGTATRIVRRQAVDLTTVEGARYPVASIGVRQAPAGVPLALRAVAASQGALINAMRDLLDSSGQVVIRGLPSDIPLDAVAHVTAGDVEEVPVVGGLLGFRNDWALSVTQVRPTAMRIAIPWWTYDQVRALWSPRSYNAVKATRPGATYIDWSRDPEVP</sequence>
<dbReference type="RefSeq" id="WP_205307933.1">
    <property type="nucleotide sequence ID" value="NZ_BAAAVF010000007.1"/>
</dbReference>
<comment type="caution">
    <text evidence="1">The sequence shown here is derived from an EMBL/GenBank/DDBJ whole genome shotgun (WGS) entry which is preliminary data.</text>
</comment>
<evidence type="ECO:0000313" key="2">
    <source>
        <dbReference type="Proteomes" id="UP000698059"/>
    </source>
</evidence>
<evidence type="ECO:0000313" key="1">
    <source>
        <dbReference type="EMBL" id="MBM7480116.1"/>
    </source>
</evidence>
<reference evidence="1 2" key="1">
    <citation type="submission" date="2021-01" db="EMBL/GenBank/DDBJ databases">
        <title>Sequencing the genomes of 1000 actinobacteria strains.</title>
        <authorList>
            <person name="Klenk H.-P."/>
        </authorList>
    </citation>
    <scope>NUCLEOTIDE SEQUENCE [LARGE SCALE GENOMIC DNA]</scope>
    <source>
        <strain evidence="1 2">DSM 46000</strain>
    </source>
</reference>
<dbReference type="EMBL" id="JAFBBO010000001">
    <property type="protein sequence ID" value="MBM7480116.1"/>
    <property type="molecule type" value="Genomic_DNA"/>
</dbReference>
<name>A0ABS2LI62_9CELL</name>
<protein>
    <submittedName>
        <fullName evidence="1">Uncharacterized protein</fullName>
    </submittedName>
</protein>
<dbReference type="Proteomes" id="UP000698059">
    <property type="component" value="Unassembled WGS sequence"/>
</dbReference>